<proteinExistence type="predicted"/>
<evidence type="ECO:0000313" key="3">
    <source>
        <dbReference type="Proteomes" id="UP000032534"/>
    </source>
</evidence>
<keyword evidence="3" id="KW-1185">Reference proteome</keyword>
<evidence type="ECO:0000256" key="1">
    <source>
        <dbReference type="SAM" id="Phobius"/>
    </source>
</evidence>
<sequence length="702" mass="83560">MGDIIFTKGMMDMQGALNQVQELLESGDYNNAWKQLKKLINELAGSSEEGELKKAVRRYKFMLNLSRDINLTNIFCNRVMRKWEELAWGDEEYVEQCRLLNRYIDKISNDRKQVIREMHEMHPLTAQHIIISVFEHFHQQLVHTSPDDFERLLYLHFTFGLETNYESSISALSAMLRDWKEDVRIGRFKGKEVKVYHFEDEIIVEFSQKLMPIIRSIHFLDWIANEVSQHTTTMEVTDSEVKLFYRDFQEYRKYMLPMFRDQTRKQNTQRKLHLLVAERFSWSKRELDYEKVIKDSGDRHFSLKIDDVEFFEAYKYIAEISYQSYLKIKIEMYIMNFDELKCRGFNVLALYFFYYSLMAVAFIYFMATRHYEDTREKLPLFPYLRISKNDIGKMLIPVLAMITKQEFSQKDIDNLLAFYEFGSDKLFDMYLKPVIIFGDEVVLVPSLFMMNDFPRTFLHLLNKLNVNFEERGDTYEVCMRERFMQNGFMVFTDKFPYNYNYEGNMQSGDIDIIARLGNYLFVGEAKNKFEPLDSKGQINVDRTIRKAVKQAKNFVKYIERNPQEFSQRFGISTEELTTLTIQPFVLVNCFYGSGQVIDNIPIVDTSTIEKYFDGEIRVYYGDKVITSHLIRSEGPIRPQEFRDNLYSPYFIDHDVYNFSLQSRHVEIIDDKKFMIGPENDHDHFPSKYLLSEAIAHIQEISE</sequence>
<dbReference type="EMBL" id="JTHP01000053">
    <property type="protein sequence ID" value="KJD43603.1"/>
    <property type="molecule type" value="Genomic_DNA"/>
</dbReference>
<accession>A0A0D7WXZ7</accession>
<keyword evidence="1" id="KW-1133">Transmembrane helix</keyword>
<reference evidence="2 3" key="1">
    <citation type="submission" date="2014-11" db="EMBL/GenBank/DDBJ databases">
        <title>Draft Genome Sequences of Paenibacillus polymyxa NRRL B-30509 and Paenibacillus terrae NRRL B-30644, Strains from a Poultry Environment that Produce Tridecaptin A and Paenicidins.</title>
        <authorList>
            <person name="van Belkum M.J."/>
            <person name="Lohans C.T."/>
            <person name="Vederas J.C."/>
        </authorList>
    </citation>
    <scope>NUCLEOTIDE SEQUENCE [LARGE SCALE GENOMIC DNA]</scope>
    <source>
        <strain evidence="2 3">NRRL B-30644</strain>
    </source>
</reference>
<evidence type="ECO:0008006" key="4">
    <source>
        <dbReference type="Google" id="ProtNLM"/>
    </source>
</evidence>
<evidence type="ECO:0000313" key="2">
    <source>
        <dbReference type="EMBL" id="KJD43603.1"/>
    </source>
</evidence>
<dbReference type="Proteomes" id="UP000032534">
    <property type="component" value="Unassembled WGS sequence"/>
</dbReference>
<dbReference type="PATRIC" id="fig|159743.3.peg.4810"/>
<comment type="caution">
    <text evidence="2">The sequence shown here is derived from an EMBL/GenBank/DDBJ whole genome shotgun (WGS) entry which is preliminary data.</text>
</comment>
<dbReference type="AlphaFoldDB" id="A0A0D7WXZ7"/>
<gene>
    <name evidence="2" type="ORF">QD47_21645</name>
</gene>
<keyword evidence="1" id="KW-0472">Membrane</keyword>
<keyword evidence="1" id="KW-0812">Transmembrane</keyword>
<organism evidence="2 3">
    <name type="scientific">Paenibacillus terrae</name>
    <dbReference type="NCBI Taxonomy" id="159743"/>
    <lineage>
        <taxon>Bacteria</taxon>
        <taxon>Bacillati</taxon>
        <taxon>Bacillota</taxon>
        <taxon>Bacilli</taxon>
        <taxon>Bacillales</taxon>
        <taxon>Paenibacillaceae</taxon>
        <taxon>Paenibacillus</taxon>
    </lineage>
</organism>
<protein>
    <recommendedName>
        <fullName evidence="4">NERD domain-containing protein</fullName>
    </recommendedName>
</protein>
<feature type="transmembrane region" description="Helical" evidence="1">
    <location>
        <begin position="348"/>
        <end position="367"/>
    </location>
</feature>
<name>A0A0D7WXZ7_9BACL</name>